<dbReference type="PROSITE" id="PS52016">
    <property type="entry name" value="TONB_DEPENDENT_REC_3"/>
    <property type="match status" value="1"/>
</dbReference>
<evidence type="ECO:0000256" key="1">
    <source>
        <dbReference type="ARBA" id="ARBA00004571"/>
    </source>
</evidence>
<keyword evidence="2 7" id="KW-0813">Transport</keyword>
<dbReference type="InterPro" id="IPR036942">
    <property type="entry name" value="Beta-barrel_TonB_sf"/>
</dbReference>
<dbReference type="InterPro" id="IPR023997">
    <property type="entry name" value="TonB-dep_OMP_SusC/RagA_CS"/>
</dbReference>
<protein>
    <submittedName>
        <fullName evidence="10">TonB-dependent receptor</fullName>
    </submittedName>
</protein>
<dbReference type="NCBIfam" id="TIGR04057">
    <property type="entry name" value="SusC_RagA_signa"/>
    <property type="match status" value="1"/>
</dbReference>
<evidence type="ECO:0000256" key="6">
    <source>
        <dbReference type="ARBA" id="ARBA00023237"/>
    </source>
</evidence>
<dbReference type="Gene3D" id="2.170.130.10">
    <property type="entry name" value="TonB-dependent receptor, plug domain"/>
    <property type="match status" value="1"/>
</dbReference>
<dbReference type="InterPro" id="IPR023996">
    <property type="entry name" value="TonB-dep_OMP_SusC/RagA"/>
</dbReference>
<feature type="domain" description="TonB-dependent receptor plug" evidence="9">
    <location>
        <begin position="147"/>
        <end position="253"/>
    </location>
</feature>
<dbReference type="Pfam" id="PF13715">
    <property type="entry name" value="CarbopepD_reg_2"/>
    <property type="match status" value="1"/>
</dbReference>
<feature type="signal peptide" evidence="8">
    <location>
        <begin position="1"/>
        <end position="31"/>
    </location>
</feature>
<keyword evidence="8" id="KW-0732">Signal</keyword>
<comment type="caution">
    <text evidence="10">The sequence shown here is derived from an EMBL/GenBank/DDBJ whole genome shotgun (WGS) entry which is preliminary data.</text>
</comment>
<comment type="similarity">
    <text evidence="7">Belongs to the TonB-dependent receptor family.</text>
</comment>
<comment type="subcellular location">
    <subcellularLocation>
        <location evidence="1 7">Cell outer membrane</location>
        <topology evidence="1 7">Multi-pass membrane protein</topology>
    </subcellularLocation>
</comment>
<dbReference type="Proteomes" id="UP001236507">
    <property type="component" value="Unassembled WGS sequence"/>
</dbReference>
<keyword evidence="11" id="KW-1185">Reference proteome</keyword>
<evidence type="ECO:0000256" key="4">
    <source>
        <dbReference type="ARBA" id="ARBA00022692"/>
    </source>
</evidence>
<evidence type="ECO:0000256" key="7">
    <source>
        <dbReference type="PROSITE-ProRule" id="PRU01360"/>
    </source>
</evidence>
<keyword evidence="5 7" id="KW-0472">Membrane</keyword>
<accession>A0ABT6Y778</accession>
<dbReference type="Pfam" id="PF07715">
    <property type="entry name" value="Plug"/>
    <property type="match status" value="1"/>
</dbReference>
<dbReference type="InterPro" id="IPR012910">
    <property type="entry name" value="Plug_dom"/>
</dbReference>
<dbReference type="InterPro" id="IPR039426">
    <property type="entry name" value="TonB-dep_rcpt-like"/>
</dbReference>
<evidence type="ECO:0000259" key="9">
    <source>
        <dbReference type="Pfam" id="PF07715"/>
    </source>
</evidence>
<evidence type="ECO:0000256" key="5">
    <source>
        <dbReference type="ARBA" id="ARBA00023136"/>
    </source>
</evidence>
<keyword evidence="3 7" id="KW-1134">Transmembrane beta strand</keyword>
<dbReference type="Gene3D" id="2.60.40.1120">
    <property type="entry name" value="Carboxypeptidase-like, regulatory domain"/>
    <property type="match status" value="1"/>
</dbReference>
<dbReference type="InterPro" id="IPR008969">
    <property type="entry name" value="CarboxyPept-like_regulatory"/>
</dbReference>
<dbReference type="EMBL" id="JASHIF010000008">
    <property type="protein sequence ID" value="MDI9859381.1"/>
    <property type="molecule type" value="Genomic_DNA"/>
</dbReference>
<evidence type="ECO:0000256" key="8">
    <source>
        <dbReference type="SAM" id="SignalP"/>
    </source>
</evidence>
<gene>
    <name evidence="10" type="ORF">QM524_09190</name>
</gene>
<evidence type="ECO:0000313" key="11">
    <source>
        <dbReference type="Proteomes" id="UP001236507"/>
    </source>
</evidence>
<keyword evidence="10" id="KW-0675">Receptor</keyword>
<evidence type="ECO:0000256" key="2">
    <source>
        <dbReference type="ARBA" id="ARBA00022448"/>
    </source>
</evidence>
<evidence type="ECO:0000313" key="10">
    <source>
        <dbReference type="EMBL" id="MDI9859381.1"/>
    </source>
</evidence>
<organism evidence="10 11">
    <name type="scientific">Flectobacillus roseus</name>
    <dbReference type="NCBI Taxonomy" id="502259"/>
    <lineage>
        <taxon>Bacteria</taxon>
        <taxon>Pseudomonadati</taxon>
        <taxon>Bacteroidota</taxon>
        <taxon>Cytophagia</taxon>
        <taxon>Cytophagales</taxon>
        <taxon>Flectobacillaceae</taxon>
        <taxon>Flectobacillus</taxon>
    </lineage>
</organism>
<dbReference type="InterPro" id="IPR037066">
    <property type="entry name" value="Plug_dom_sf"/>
</dbReference>
<name>A0ABT6Y778_9BACT</name>
<keyword evidence="4 7" id="KW-0812">Transmembrane</keyword>
<proteinExistence type="inferred from homology"/>
<reference evidence="10 11" key="1">
    <citation type="submission" date="2023-05" db="EMBL/GenBank/DDBJ databases">
        <title>Novel species of genus Flectobacillus isolated from stream in China.</title>
        <authorList>
            <person name="Lu H."/>
        </authorList>
    </citation>
    <scope>NUCLEOTIDE SEQUENCE [LARGE SCALE GENOMIC DNA]</scope>
    <source>
        <strain evidence="10 11">KCTC 42575</strain>
    </source>
</reference>
<feature type="chain" id="PRO_5047295587" evidence="8">
    <location>
        <begin position="32"/>
        <end position="1038"/>
    </location>
</feature>
<dbReference type="NCBIfam" id="TIGR04056">
    <property type="entry name" value="OMP_RagA_SusC"/>
    <property type="match status" value="1"/>
</dbReference>
<sequence>MENKILRHWNALMRSSVVVSSLALTAVPSVASSLKKPYYDNKILNNPLQAVQERTVTGKVVDESGQPLPGVNIKLKGSSKGTSTDNSGNFKIVVSESATATLVFSYIGYTTQETIVGSRTILNIVLVSANKALDEVVVVGYGTQKKGEMTGSIAIASGELLNKRIATNPATMLQGQLPGLQVVQSSGEPGNEGVSLRIRGVGTFSGAGNDPLVIVDGLPGSLTSINPNDIESVSVLKDASSAAIYGARGANGVLLITTKKGKSGKLVFNYTYNNGITKATKLPDLITNSAEFMELNNEARVNSGLNPIYSQATIDTYRNATDREKYPNHNWLDDVFRTVNVQNHYLNVSGGKDNTNYSVGLGYTSQPGVMKGFDYKKYTLQFNLNSKVNEFISFGTNTLLRYGKRTGARQGSGDLFLATLAQSPLYKPKLWDGSGRYTFRAFSNEAGNKNPVAIAENVNATTDDYYAQVNGYVNVNLAKGLVWETRGGANFSFYKTYDFRPKIPMFLYSDLSSAGSVDVGTLGLYVAQGNSLYTVVYSQLNYDKTFGDHHINALLGTQQEQNKDQFLSAFRREYASNLVQELDAGPAEGMNNSGTASEWAIRSYYGRLNYDYKGKYLLGLSTRYDGTSRLPTDTRWGMFYAVSGGWRVSEESFLKDVGWITDLKLRGSWGRLGNQNIGTYPYQNVLTATAYPFGSSLTTGYYAGGLVDPSLTWETTQTLDFGFDASLFNGRLNITADWYDKQTFNILRSYQVPLYVGLGAPTVNNGRVKNTGFELDIQYQDRITDDLSYKIGGNIQTYKNTLVQYGSREIGSNTIREEGRPLDEFYLYQWDGIFQNQAEIDAWPTQPITPKPGDLKIRDVNGDGKIDANDRTYTPGRYPVASYNFNVGATWKNFDLSAQVFGSFGQKIYVTGWGVEPFRQGSVPTTDWRNRWTPTNPSTTMPRIYIADGYPAVQNYASTFYLKDASFVRLKNIQVGYNVPKVILDKVKLQSLRVYFAGDNLLTISKFPGLDPERTSISGNYVSYPQNQVFTFGLNAQF</sequence>
<dbReference type="SUPFAM" id="SSF56935">
    <property type="entry name" value="Porins"/>
    <property type="match status" value="1"/>
</dbReference>
<dbReference type="SUPFAM" id="SSF49464">
    <property type="entry name" value="Carboxypeptidase regulatory domain-like"/>
    <property type="match status" value="1"/>
</dbReference>
<dbReference type="RefSeq" id="WP_283344338.1">
    <property type="nucleotide sequence ID" value="NZ_JASHIF010000008.1"/>
</dbReference>
<keyword evidence="6 7" id="KW-0998">Cell outer membrane</keyword>
<dbReference type="Gene3D" id="2.40.170.20">
    <property type="entry name" value="TonB-dependent receptor, beta-barrel domain"/>
    <property type="match status" value="1"/>
</dbReference>
<evidence type="ECO:0000256" key="3">
    <source>
        <dbReference type="ARBA" id="ARBA00022452"/>
    </source>
</evidence>